<dbReference type="AlphaFoldDB" id="D5AD02"/>
<name>D5AD02_PICSI</name>
<comment type="subcellular location">
    <subcellularLocation>
        <location evidence="1">Plastid</location>
    </subcellularLocation>
</comment>
<evidence type="ECO:0000256" key="2">
    <source>
        <dbReference type="ARBA" id="ARBA00022640"/>
    </source>
</evidence>
<keyword evidence="2" id="KW-0934">Plastid</keyword>
<evidence type="ECO:0000259" key="4">
    <source>
        <dbReference type="Pfam" id="PF04755"/>
    </source>
</evidence>
<dbReference type="InterPro" id="IPR006843">
    <property type="entry name" value="PAP/fibrillin_dom"/>
</dbReference>
<accession>D5AD02</accession>
<feature type="domain" description="Plastid lipid-associated protein/fibrillin conserved" evidence="4">
    <location>
        <begin position="81"/>
        <end position="274"/>
    </location>
</feature>
<keyword evidence="3" id="KW-0809">Transit peptide</keyword>
<dbReference type="PANTHER" id="PTHR31906">
    <property type="entry name" value="PLASTID-LIPID-ASSOCIATED PROTEIN 4, CHLOROPLASTIC-RELATED"/>
    <property type="match status" value="1"/>
</dbReference>
<organism evidence="5">
    <name type="scientific">Picea sitchensis</name>
    <name type="common">Sitka spruce</name>
    <name type="synonym">Pinus sitchensis</name>
    <dbReference type="NCBI Taxonomy" id="3332"/>
    <lineage>
        <taxon>Eukaryota</taxon>
        <taxon>Viridiplantae</taxon>
        <taxon>Streptophyta</taxon>
        <taxon>Embryophyta</taxon>
        <taxon>Tracheophyta</taxon>
        <taxon>Spermatophyta</taxon>
        <taxon>Pinopsida</taxon>
        <taxon>Pinidae</taxon>
        <taxon>Conifers I</taxon>
        <taxon>Pinales</taxon>
        <taxon>Pinaceae</taxon>
        <taxon>Picea</taxon>
    </lineage>
</organism>
<protein>
    <recommendedName>
        <fullName evidence="4">Plastid lipid-associated protein/fibrillin conserved domain-containing protein</fullName>
    </recommendedName>
</protein>
<evidence type="ECO:0000256" key="3">
    <source>
        <dbReference type="ARBA" id="ARBA00022946"/>
    </source>
</evidence>
<evidence type="ECO:0000256" key="1">
    <source>
        <dbReference type="ARBA" id="ARBA00004474"/>
    </source>
</evidence>
<reference evidence="5" key="1">
    <citation type="submission" date="2010-04" db="EMBL/GenBank/DDBJ databases">
        <authorList>
            <person name="Reid K.E."/>
            <person name="Liao N."/>
            <person name="Chan S."/>
            <person name="Docking R."/>
            <person name="Taylor G."/>
            <person name="Moore R."/>
            <person name="Mayo M."/>
            <person name="Munro S."/>
            <person name="King J."/>
            <person name="Yanchuk A."/>
            <person name="Holt R."/>
            <person name="Jones S."/>
            <person name="Marra M."/>
            <person name="Ritland C.E."/>
            <person name="Ritland K."/>
            <person name="Bohlmann J."/>
        </authorList>
    </citation>
    <scope>NUCLEOTIDE SEQUENCE</scope>
    <source>
        <tissue evidence="5">Bud</tissue>
    </source>
</reference>
<proteinExistence type="evidence at transcript level"/>
<sequence length="284" mass="31008">MLITNFYSLSLIHGCQTAHPTLASKASNPIKITRTASAMTISRTQSRKPYGILVARCCSSAPPKLKDQLLSTIATSNGTICEDSMALISSLEKLNPNPDVRLAPHLYSGCFQLISGSFKGTGKPGEAQKIVENTITLGRAAFNAFKPTDIEIQLKQTYNHVGIEAEDAYNVLIQFSVSSDGISPIEGMFINRGVFSISGSAKMDIIFESSAMVPVNPKRDLESWLKIFKDANPTMDEEGSAMVALPPTKGFLDYIYLDDDLRITRGHRGAVVIVQRLQHKVIDL</sequence>
<dbReference type="Pfam" id="PF04755">
    <property type="entry name" value="PAP_fibrillin"/>
    <property type="match status" value="1"/>
</dbReference>
<evidence type="ECO:0000313" key="5">
    <source>
        <dbReference type="EMBL" id="ADE77421.1"/>
    </source>
</evidence>
<dbReference type="GO" id="GO:0009536">
    <property type="term" value="C:plastid"/>
    <property type="evidence" value="ECO:0007669"/>
    <property type="project" value="UniProtKB-SubCell"/>
</dbReference>
<dbReference type="InterPro" id="IPR039633">
    <property type="entry name" value="PAP"/>
</dbReference>
<dbReference type="EMBL" id="BT124148">
    <property type="protein sequence ID" value="ADE77421.1"/>
    <property type="molecule type" value="mRNA"/>
</dbReference>